<name>A0ABU7PI49_9ACTN</name>
<dbReference type="InterPro" id="IPR028994">
    <property type="entry name" value="Integrin_alpha_N"/>
</dbReference>
<sequence>MARRIPRGASTGPRTLLAAAVALAALTAAGPLATGVAAAAGSPPGEQLVAPLSAPAPDPLAVYAATPAGVLLRDTGTFAYTWRSADGSLVRPLGALTLPHVISGGLGGSLIESSTASGAGGASVRVYDPVADTATTVPLGSSYDAVNVLPGQGGWQVVALRETKDAQGLVTRTEIHLIDPAAAGGPADRLVATVARVTRWHLTPTGLALLFTEDGDSAQYLGWIDAAAGTLTGLHAVPASTLRLLSNSTSYGYYLSGSATLYSVDDPQAAPRTVQGPAQAADATAPQLDDTALYVTAASASARDKTPSPLYRQPLDGSAATVALADAGQPLRANDGSVVVDADGTHGVDAYRLDGVSGGPVAVHHYDDRWPARAGLSLVRGALAFTETGAGGDAVHSVAAYGSPAATVASVSADALAHCADGSPCPVLAEGGGTYGAAYLTHAADGADVLNAGTGTAVALGTAGGRIVSAGADDVLYAAADGTQSVVDMARRTVVRTRAAGAAALWGDTLWSATGTAGVLAAEDAATGAGHTTLSTDAPCVPAEIQAVLTRIYWSCGASGPAGVYDRAAGRSVAVPAGPALLGDGYVLRHADGGLLLTDVHTGQAAAARRIADLAGPAAGVDDRGVSWTVDRFGERVAYTDAASTTHLLPAGVPASALGMLASSGTSVDPRAGAAWHGQWLLTRAAAAWSVQVTGPDGARLGNLGDAQGASSPGVITLSWNGRDEFGRPGPDGRYTWTLTAKPADGQGPGLTATGAFTLTGGEPVWRDYDGDGRPDLLGTPASSATTLRTHPGAPGGTFDGVVTTTGWPSGALIVPAGDVDGDGASDLLARTPSGEVRLYRGTATAPPNPAAGYRVVATGWQGYDTVLQAGYGEAGSPPVFVARDTSGKLWLLGTDGKGGFTAGRRYLSAGWDTYDTLTAVRGFAGPGSVSLVGRDASGHLWRHGFAASQVLPGRTELSGGWNAYTALVAVGDLDGDGRPEIVGRDATGTLWRHSADGAGAIAAGRVRLSAGWNYYATLI</sequence>
<proteinExistence type="predicted"/>
<dbReference type="Gene3D" id="2.115.10.10">
    <property type="entry name" value="Tachylectin 2"/>
    <property type="match status" value="1"/>
</dbReference>
<gene>
    <name evidence="3" type="ORF">V2S66_22610</name>
</gene>
<reference evidence="3 4" key="1">
    <citation type="submission" date="2023-12" db="EMBL/GenBank/DDBJ databases">
        <title>Streptomyces sp. V4-01.</title>
        <authorList>
            <person name="Somphong A."/>
            <person name="Phongsopitanun W."/>
        </authorList>
    </citation>
    <scope>NUCLEOTIDE SEQUENCE [LARGE SCALE GENOMIC DNA]</scope>
    <source>
        <strain evidence="3 4">V4-01</strain>
    </source>
</reference>
<dbReference type="EMBL" id="JAZEWV010000020">
    <property type="protein sequence ID" value="MEE4544747.1"/>
    <property type="molecule type" value="Genomic_DNA"/>
</dbReference>
<dbReference type="SUPFAM" id="SSF82171">
    <property type="entry name" value="DPP6 N-terminal domain-like"/>
    <property type="match status" value="1"/>
</dbReference>
<protein>
    <submittedName>
        <fullName evidence="3">FG-GAP-like repeat-containing protein</fullName>
    </submittedName>
</protein>
<comment type="caution">
    <text evidence="3">The sequence shown here is derived from an EMBL/GenBank/DDBJ whole genome shotgun (WGS) entry which is preliminary data.</text>
</comment>
<dbReference type="Pfam" id="PF13517">
    <property type="entry name" value="FG-GAP_3"/>
    <property type="match status" value="1"/>
</dbReference>
<evidence type="ECO:0000256" key="2">
    <source>
        <dbReference type="SAM" id="SignalP"/>
    </source>
</evidence>
<keyword evidence="1 2" id="KW-0732">Signal</keyword>
<dbReference type="InterPro" id="IPR006311">
    <property type="entry name" value="TAT_signal"/>
</dbReference>
<dbReference type="SUPFAM" id="SSF69318">
    <property type="entry name" value="Integrin alpha N-terminal domain"/>
    <property type="match status" value="1"/>
</dbReference>
<dbReference type="InterPro" id="IPR013517">
    <property type="entry name" value="FG-GAP"/>
</dbReference>
<feature type="chain" id="PRO_5045922747" evidence="2">
    <location>
        <begin position="25"/>
        <end position="1020"/>
    </location>
</feature>
<evidence type="ECO:0000313" key="4">
    <source>
        <dbReference type="Proteomes" id="UP001344658"/>
    </source>
</evidence>
<dbReference type="Proteomes" id="UP001344658">
    <property type="component" value="Unassembled WGS sequence"/>
</dbReference>
<dbReference type="RefSeq" id="WP_330797809.1">
    <property type="nucleotide sequence ID" value="NZ_JAZEWV010000020.1"/>
</dbReference>
<evidence type="ECO:0000313" key="3">
    <source>
        <dbReference type="EMBL" id="MEE4544747.1"/>
    </source>
</evidence>
<keyword evidence="4" id="KW-1185">Reference proteome</keyword>
<accession>A0ABU7PI49</accession>
<dbReference type="PROSITE" id="PS51318">
    <property type="entry name" value="TAT"/>
    <property type="match status" value="1"/>
</dbReference>
<dbReference type="Gene3D" id="2.60.40.4070">
    <property type="match status" value="1"/>
</dbReference>
<feature type="signal peptide" evidence="2">
    <location>
        <begin position="1"/>
        <end position="24"/>
    </location>
</feature>
<organism evidence="3 4">
    <name type="scientific">Actinacidiphila polyblastidii</name>
    <dbReference type="NCBI Taxonomy" id="3110430"/>
    <lineage>
        <taxon>Bacteria</taxon>
        <taxon>Bacillati</taxon>
        <taxon>Actinomycetota</taxon>
        <taxon>Actinomycetes</taxon>
        <taxon>Kitasatosporales</taxon>
        <taxon>Streptomycetaceae</taxon>
        <taxon>Actinacidiphila</taxon>
    </lineage>
</organism>
<evidence type="ECO:0000256" key="1">
    <source>
        <dbReference type="ARBA" id="ARBA00022729"/>
    </source>
</evidence>